<evidence type="ECO:0000256" key="1">
    <source>
        <dbReference type="SAM" id="Phobius"/>
    </source>
</evidence>
<accession>A0A1G9EKS4</accession>
<keyword evidence="1" id="KW-0472">Membrane</keyword>
<feature type="transmembrane region" description="Helical" evidence="1">
    <location>
        <begin position="128"/>
        <end position="145"/>
    </location>
</feature>
<protein>
    <submittedName>
        <fullName evidence="2">Uncharacterized membrane protein</fullName>
    </submittedName>
</protein>
<dbReference type="STRING" id="246191.SAMN05660337_1161"/>
<reference evidence="3" key="1">
    <citation type="submission" date="2016-10" db="EMBL/GenBank/DDBJ databases">
        <authorList>
            <person name="Varghese N."/>
            <person name="Submissions S."/>
        </authorList>
    </citation>
    <scope>NUCLEOTIDE SEQUENCE [LARGE SCALE GENOMIC DNA]</scope>
    <source>
        <strain evidence="3">DSM 16995</strain>
    </source>
</reference>
<dbReference type="AlphaFoldDB" id="A0A1G9EKS4"/>
<feature type="transmembrane region" description="Helical" evidence="1">
    <location>
        <begin position="12"/>
        <end position="36"/>
    </location>
</feature>
<dbReference type="InterPro" id="IPR011672">
    <property type="entry name" value="DUF1614"/>
</dbReference>
<keyword evidence="3" id="KW-1185">Reference proteome</keyword>
<dbReference type="OrthoDB" id="9782559at2"/>
<keyword evidence="1" id="KW-0812">Transmembrane</keyword>
<feature type="transmembrane region" description="Helical" evidence="1">
    <location>
        <begin position="151"/>
        <end position="172"/>
    </location>
</feature>
<dbReference type="EMBL" id="FNGA01000002">
    <property type="protein sequence ID" value="SDK76744.1"/>
    <property type="molecule type" value="Genomic_DNA"/>
</dbReference>
<feature type="transmembrane region" description="Helical" evidence="1">
    <location>
        <begin position="48"/>
        <end position="66"/>
    </location>
</feature>
<dbReference type="Proteomes" id="UP000199053">
    <property type="component" value="Unassembled WGS sequence"/>
</dbReference>
<feature type="transmembrane region" description="Helical" evidence="1">
    <location>
        <begin position="211"/>
        <end position="233"/>
    </location>
</feature>
<evidence type="ECO:0000313" key="3">
    <source>
        <dbReference type="Proteomes" id="UP000199053"/>
    </source>
</evidence>
<dbReference type="RefSeq" id="WP_092159198.1">
    <property type="nucleotide sequence ID" value="NZ_FNGA01000002.1"/>
</dbReference>
<keyword evidence="1" id="KW-1133">Transmembrane helix</keyword>
<gene>
    <name evidence="2" type="ORF">SAMN05660337_1161</name>
</gene>
<feature type="transmembrane region" description="Helical" evidence="1">
    <location>
        <begin position="98"/>
        <end position="121"/>
    </location>
</feature>
<feature type="transmembrane region" description="Helical" evidence="1">
    <location>
        <begin position="179"/>
        <end position="199"/>
    </location>
</feature>
<organism evidence="2 3">
    <name type="scientific">Maridesulfovibrio ferrireducens</name>
    <dbReference type="NCBI Taxonomy" id="246191"/>
    <lineage>
        <taxon>Bacteria</taxon>
        <taxon>Pseudomonadati</taxon>
        <taxon>Thermodesulfobacteriota</taxon>
        <taxon>Desulfovibrionia</taxon>
        <taxon>Desulfovibrionales</taxon>
        <taxon>Desulfovibrionaceae</taxon>
        <taxon>Maridesulfovibrio</taxon>
    </lineage>
</organism>
<proteinExistence type="predicted"/>
<evidence type="ECO:0000313" key="2">
    <source>
        <dbReference type="EMBL" id="SDK76744.1"/>
    </source>
</evidence>
<dbReference type="Pfam" id="PF07758">
    <property type="entry name" value="DUF1614"/>
    <property type="match status" value="1"/>
</dbReference>
<sequence length="234" mass="24371">MRGPLFSLPTVMFLGALFFILIFFLFIFVQVGLITVAFSKLGLTPGQGFTLLIATLLGSGVNIPVFRSERLVPDVFVRKFRILNPQAPVEEPLQGKSLVHQTVAVNLGGCVIPVLLSLTLLARFGFNLPILLCIIIVSAATYALARPVPGVGIGIPVLIPPIITALAALIFVPGDVAPVAAYVAGSLGTLIGADLLHLATPATRKVLDAPVVSIGGAGTFDGIFITGILAVLLA</sequence>
<name>A0A1G9EKS4_9BACT</name>